<dbReference type="InterPro" id="IPR008979">
    <property type="entry name" value="Galactose-bd-like_sf"/>
</dbReference>
<dbReference type="AlphaFoldDB" id="A0A8W8NIG6"/>
<dbReference type="Proteomes" id="UP000005408">
    <property type="component" value="Unassembled WGS sequence"/>
</dbReference>
<dbReference type="Gene3D" id="2.170.300.10">
    <property type="entry name" value="Tie2 ligand-binding domain superfamily"/>
    <property type="match status" value="1"/>
</dbReference>
<sequence>MASFASRKNVQKVIFPGAITDDQMCYKKIRKYDISHNKIATQSHTYNDLFYKHGASNAIDRNAATCTRTYPIGGNTPVETVWWKVDLGGVSSIYSINIQFKSYDGYVDRQKGRLAGFSLYVSNSDVNSPDDIKKTTLCYKDEPKLPPLNLTKKCMEYGRYVIFYNERLNGIAYQEEYEVANVFTELCEVIVQGCSNASIYGINCDTPCPTNCKDSTCHIENGACSLCKPGLTGLDCKLKCREGWYGMNCTKLCVGHCRDDAACNHVTGFCDRGCAAGWKGDLCGEGFRIQDFAVVLHSYTILSTSV</sequence>
<evidence type="ECO:0008006" key="4">
    <source>
        <dbReference type="Google" id="ProtNLM"/>
    </source>
</evidence>
<keyword evidence="3" id="KW-1185">Reference proteome</keyword>
<evidence type="ECO:0000313" key="3">
    <source>
        <dbReference type="Proteomes" id="UP000005408"/>
    </source>
</evidence>
<organism evidence="2 3">
    <name type="scientific">Magallana gigas</name>
    <name type="common">Pacific oyster</name>
    <name type="synonym">Crassostrea gigas</name>
    <dbReference type="NCBI Taxonomy" id="29159"/>
    <lineage>
        <taxon>Eukaryota</taxon>
        <taxon>Metazoa</taxon>
        <taxon>Spiralia</taxon>
        <taxon>Lophotrochozoa</taxon>
        <taxon>Mollusca</taxon>
        <taxon>Bivalvia</taxon>
        <taxon>Autobranchia</taxon>
        <taxon>Pteriomorphia</taxon>
        <taxon>Ostreida</taxon>
        <taxon>Ostreoidea</taxon>
        <taxon>Ostreidae</taxon>
        <taxon>Magallana</taxon>
    </lineage>
</organism>
<dbReference type="EnsemblMetazoa" id="G7086.1">
    <property type="protein sequence ID" value="G7086.1:cds"/>
    <property type="gene ID" value="G7086"/>
</dbReference>
<dbReference type="GO" id="GO:0005044">
    <property type="term" value="F:scavenger receptor activity"/>
    <property type="evidence" value="ECO:0007669"/>
    <property type="project" value="InterPro"/>
</dbReference>
<protein>
    <recommendedName>
        <fullName evidence="4">Multiple epidermal growth factor-like domains 10</fullName>
    </recommendedName>
</protein>
<evidence type="ECO:0000256" key="1">
    <source>
        <dbReference type="ARBA" id="ARBA00022536"/>
    </source>
</evidence>
<dbReference type="InterPro" id="IPR042635">
    <property type="entry name" value="MEGF10/SREC1/2-like"/>
</dbReference>
<reference evidence="2" key="1">
    <citation type="submission" date="2022-08" db="UniProtKB">
        <authorList>
            <consortium name="EnsemblMetazoa"/>
        </authorList>
    </citation>
    <scope>IDENTIFICATION</scope>
    <source>
        <strain evidence="2">05x7-T-G4-1.051#20</strain>
    </source>
</reference>
<evidence type="ECO:0000313" key="2">
    <source>
        <dbReference type="EnsemblMetazoa" id="G7086.1:cds"/>
    </source>
</evidence>
<dbReference type="PANTHER" id="PTHR24043">
    <property type="entry name" value="SCAVENGER RECEPTOR CLASS F"/>
    <property type="match status" value="1"/>
</dbReference>
<proteinExistence type="predicted"/>
<dbReference type="Gene3D" id="2.60.120.260">
    <property type="entry name" value="Galactose-binding domain-like"/>
    <property type="match status" value="1"/>
</dbReference>
<dbReference type="SUPFAM" id="SSF49785">
    <property type="entry name" value="Galactose-binding domain-like"/>
    <property type="match status" value="1"/>
</dbReference>
<dbReference type="PANTHER" id="PTHR24043:SF8">
    <property type="entry name" value="EGF-LIKE DOMAIN-CONTAINING PROTEIN"/>
    <property type="match status" value="1"/>
</dbReference>
<keyword evidence="1" id="KW-0245">EGF-like domain</keyword>
<name>A0A8W8NIG6_MAGGI</name>
<accession>A0A8W8NIG6</accession>
<dbReference type="Pfam" id="PF22633">
    <property type="entry name" value="F5_F8_type_C_2"/>
    <property type="match status" value="1"/>
</dbReference>